<evidence type="ECO:0000313" key="2">
    <source>
        <dbReference type="Proteomes" id="UP000823660"/>
    </source>
</evidence>
<protein>
    <submittedName>
        <fullName evidence="1">Uncharacterized protein</fullName>
    </submittedName>
</protein>
<dbReference type="EMBL" id="JADIMH010000015">
    <property type="protein sequence ID" value="MBO8466760.1"/>
    <property type="molecule type" value="Genomic_DNA"/>
</dbReference>
<proteinExistence type="predicted"/>
<sequence length="181" mass="19596">MQKFFLVLTCFILLCSMSECKKNEAYGNGIAIEFTLQDPDTGISGLYCAGPEDFTESRINGNTLSLDSYVRCENESALKQCSGISLEITGSDPLSEGQTFTCGGTGNSFGILIRYTDDNGSVHSAEPESGDLKIIIMHGNYAAGIFNADFRIPVYGHDGEQTGSGLIKMKNGFFSVYFKSL</sequence>
<reference evidence="1" key="2">
    <citation type="journal article" date="2021" name="PeerJ">
        <title>Extensive microbial diversity within the chicken gut microbiome revealed by metagenomics and culture.</title>
        <authorList>
            <person name="Gilroy R."/>
            <person name="Ravi A."/>
            <person name="Getino M."/>
            <person name="Pursley I."/>
            <person name="Horton D.L."/>
            <person name="Alikhan N.F."/>
            <person name="Baker D."/>
            <person name="Gharbi K."/>
            <person name="Hall N."/>
            <person name="Watson M."/>
            <person name="Adriaenssens E.M."/>
            <person name="Foster-Nyarko E."/>
            <person name="Jarju S."/>
            <person name="Secka A."/>
            <person name="Antonio M."/>
            <person name="Oren A."/>
            <person name="Chaudhuri R.R."/>
            <person name="La Ragione R."/>
            <person name="Hildebrand F."/>
            <person name="Pallen M.J."/>
        </authorList>
    </citation>
    <scope>NUCLEOTIDE SEQUENCE</scope>
    <source>
        <strain evidence="1">B1-15692</strain>
    </source>
</reference>
<accession>A0A9D9NB68</accession>
<dbReference type="Proteomes" id="UP000823660">
    <property type="component" value="Unassembled WGS sequence"/>
</dbReference>
<name>A0A9D9NB68_9BACT</name>
<reference evidence="1" key="1">
    <citation type="submission" date="2020-10" db="EMBL/GenBank/DDBJ databases">
        <authorList>
            <person name="Gilroy R."/>
        </authorList>
    </citation>
    <scope>NUCLEOTIDE SEQUENCE</scope>
    <source>
        <strain evidence="1">B1-15692</strain>
    </source>
</reference>
<gene>
    <name evidence="1" type="ORF">IAB99_03225</name>
</gene>
<evidence type="ECO:0000313" key="1">
    <source>
        <dbReference type="EMBL" id="MBO8466760.1"/>
    </source>
</evidence>
<dbReference type="AlphaFoldDB" id="A0A9D9NB68"/>
<comment type="caution">
    <text evidence="1">The sequence shown here is derived from an EMBL/GenBank/DDBJ whole genome shotgun (WGS) entry which is preliminary data.</text>
</comment>
<organism evidence="1 2">
    <name type="scientific">Candidatus Cryptobacteroides faecipullorum</name>
    <dbReference type="NCBI Taxonomy" id="2840764"/>
    <lineage>
        <taxon>Bacteria</taxon>
        <taxon>Pseudomonadati</taxon>
        <taxon>Bacteroidota</taxon>
        <taxon>Bacteroidia</taxon>
        <taxon>Bacteroidales</taxon>
        <taxon>Candidatus Cryptobacteroides</taxon>
    </lineage>
</organism>